<dbReference type="CDD" id="cd02440">
    <property type="entry name" value="AdoMet_MTases"/>
    <property type="match status" value="1"/>
</dbReference>
<dbReference type="Gene3D" id="3.40.50.150">
    <property type="entry name" value="Vaccinia Virus protein VP39"/>
    <property type="match status" value="1"/>
</dbReference>
<accession>A0A9Y2MW12</accession>
<keyword evidence="5" id="KW-1185">Reference proteome</keyword>
<sequence>MAVPAFDYDAELRRYQPWLREAVAVGPDDIVLDIGCGAGTTTCEAARLAIRGRALGIDVSAARLEVARRLAGNVANVRFEQADAQVHEFPPAEFTLALSRFGTMFFADPVAAFTNLGRALRPGARLVQLVWQAGDRQEWLSEISRAVGNPPAPDDSPFSLGDPAAVSEVLTTAGFTDLRLTDLAEPLWYGPDPGTAVDAVRPLRLVGDVLAQLDDAETEHALDRLREVMATHQSADGVWLGSRAWLVTACRGAG</sequence>
<dbReference type="EMBL" id="CP127294">
    <property type="protein sequence ID" value="WIX79328.1"/>
    <property type="molecule type" value="Genomic_DNA"/>
</dbReference>
<dbReference type="KEGG" id="acab:QRX50_00470"/>
<keyword evidence="1 4" id="KW-0489">Methyltransferase</keyword>
<dbReference type="PANTHER" id="PTHR43861:SF1">
    <property type="entry name" value="TRANS-ACONITATE 2-METHYLTRANSFERASE"/>
    <property type="match status" value="1"/>
</dbReference>
<dbReference type="Proteomes" id="UP001236014">
    <property type="component" value="Chromosome"/>
</dbReference>
<name>A0A9Y2MW12_9PSEU</name>
<dbReference type="SUPFAM" id="SSF53335">
    <property type="entry name" value="S-adenosyl-L-methionine-dependent methyltransferases"/>
    <property type="match status" value="1"/>
</dbReference>
<dbReference type="Pfam" id="PF13649">
    <property type="entry name" value="Methyltransf_25"/>
    <property type="match status" value="1"/>
</dbReference>
<dbReference type="PANTHER" id="PTHR43861">
    <property type="entry name" value="TRANS-ACONITATE 2-METHYLTRANSFERASE-RELATED"/>
    <property type="match status" value="1"/>
</dbReference>
<proteinExistence type="predicted"/>
<evidence type="ECO:0000259" key="3">
    <source>
        <dbReference type="Pfam" id="PF13649"/>
    </source>
</evidence>
<organism evidence="4 5">
    <name type="scientific">Amycolatopsis carbonis</name>
    <dbReference type="NCBI Taxonomy" id="715471"/>
    <lineage>
        <taxon>Bacteria</taxon>
        <taxon>Bacillati</taxon>
        <taxon>Actinomycetota</taxon>
        <taxon>Actinomycetes</taxon>
        <taxon>Pseudonocardiales</taxon>
        <taxon>Pseudonocardiaceae</taxon>
        <taxon>Amycolatopsis</taxon>
    </lineage>
</organism>
<gene>
    <name evidence="4" type="ORF">QRX50_00470</name>
</gene>
<dbReference type="RefSeq" id="WP_285970017.1">
    <property type="nucleotide sequence ID" value="NZ_CP127294.1"/>
</dbReference>
<keyword evidence="2" id="KW-0808">Transferase</keyword>
<evidence type="ECO:0000256" key="2">
    <source>
        <dbReference type="ARBA" id="ARBA00022679"/>
    </source>
</evidence>
<feature type="domain" description="Methyltransferase" evidence="3">
    <location>
        <begin position="31"/>
        <end position="123"/>
    </location>
</feature>
<dbReference type="InterPro" id="IPR029063">
    <property type="entry name" value="SAM-dependent_MTases_sf"/>
</dbReference>
<evidence type="ECO:0000256" key="1">
    <source>
        <dbReference type="ARBA" id="ARBA00022603"/>
    </source>
</evidence>
<dbReference type="InterPro" id="IPR041698">
    <property type="entry name" value="Methyltransf_25"/>
</dbReference>
<reference evidence="4 5" key="1">
    <citation type="submission" date="2023-06" db="EMBL/GenBank/DDBJ databases">
        <authorList>
            <person name="Oyuntsetseg B."/>
            <person name="Kim S.B."/>
        </authorList>
    </citation>
    <scope>NUCLEOTIDE SEQUENCE [LARGE SCALE GENOMIC DNA]</scope>
    <source>
        <strain evidence="4 5">2-15</strain>
    </source>
</reference>
<evidence type="ECO:0000313" key="4">
    <source>
        <dbReference type="EMBL" id="WIX79328.1"/>
    </source>
</evidence>
<dbReference type="GO" id="GO:0032259">
    <property type="term" value="P:methylation"/>
    <property type="evidence" value="ECO:0007669"/>
    <property type="project" value="UniProtKB-KW"/>
</dbReference>
<dbReference type="GO" id="GO:0008168">
    <property type="term" value="F:methyltransferase activity"/>
    <property type="evidence" value="ECO:0007669"/>
    <property type="project" value="UniProtKB-KW"/>
</dbReference>
<evidence type="ECO:0000313" key="5">
    <source>
        <dbReference type="Proteomes" id="UP001236014"/>
    </source>
</evidence>
<dbReference type="AlphaFoldDB" id="A0A9Y2MW12"/>
<protein>
    <submittedName>
        <fullName evidence="4">Methyltransferase domain-containing protein</fullName>
    </submittedName>
</protein>